<dbReference type="InterPro" id="IPR000014">
    <property type="entry name" value="PAS"/>
</dbReference>
<proteinExistence type="predicted"/>
<evidence type="ECO:0000256" key="1">
    <source>
        <dbReference type="SAM" id="Phobius"/>
    </source>
</evidence>
<feature type="transmembrane region" description="Helical" evidence="1">
    <location>
        <begin position="952"/>
        <end position="972"/>
    </location>
</feature>
<dbReference type="OrthoDB" id="10260659at2759"/>
<dbReference type="VEuPathDB" id="AmoebaDB:FDP41_008683"/>
<dbReference type="SUPFAM" id="SSF55785">
    <property type="entry name" value="PYP-like sensor domain (PAS domain)"/>
    <property type="match status" value="1"/>
</dbReference>
<evidence type="ECO:0000313" key="4">
    <source>
        <dbReference type="Proteomes" id="UP000444721"/>
    </source>
</evidence>
<dbReference type="VEuPathDB" id="AmoebaDB:NfTy_007940"/>
<feature type="transmembrane region" description="Helical" evidence="1">
    <location>
        <begin position="183"/>
        <end position="208"/>
    </location>
</feature>
<accession>A0A6A5BIZ8</accession>
<feature type="transmembrane region" description="Helical" evidence="1">
    <location>
        <begin position="281"/>
        <end position="305"/>
    </location>
</feature>
<dbReference type="VEuPathDB" id="AmoebaDB:NF0023020"/>
<feature type="transmembrane region" description="Helical" evidence="1">
    <location>
        <begin position="317"/>
        <end position="339"/>
    </location>
</feature>
<comment type="caution">
    <text evidence="3">The sequence shown here is derived from an EMBL/GenBank/DDBJ whole genome shotgun (WGS) entry which is preliminary data.</text>
</comment>
<keyword evidence="1" id="KW-0812">Transmembrane</keyword>
<dbReference type="GeneID" id="68115901"/>
<feature type="transmembrane region" description="Helical" evidence="1">
    <location>
        <begin position="228"/>
        <end position="248"/>
    </location>
</feature>
<dbReference type="Pfam" id="PF13426">
    <property type="entry name" value="PAS_9"/>
    <property type="match status" value="1"/>
</dbReference>
<dbReference type="NCBIfam" id="TIGR00229">
    <property type="entry name" value="sensory_box"/>
    <property type="match status" value="1"/>
</dbReference>
<evidence type="ECO:0000259" key="2">
    <source>
        <dbReference type="Pfam" id="PF13426"/>
    </source>
</evidence>
<keyword evidence="1" id="KW-1133">Transmembrane helix</keyword>
<dbReference type="CDD" id="cd00130">
    <property type="entry name" value="PAS"/>
    <property type="match status" value="1"/>
</dbReference>
<dbReference type="Gene3D" id="3.30.450.20">
    <property type="entry name" value="PAS domain"/>
    <property type="match status" value="1"/>
</dbReference>
<dbReference type="EMBL" id="VFQX01000063">
    <property type="protein sequence ID" value="KAF0973019.1"/>
    <property type="molecule type" value="Genomic_DNA"/>
</dbReference>
<feature type="transmembrane region" description="Helical" evidence="1">
    <location>
        <begin position="1139"/>
        <end position="1165"/>
    </location>
</feature>
<dbReference type="RefSeq" id="XP_044557732.1">
    <property type="nucleotide sequence ID" value="XM_044712563.1"/>
</dbReference>
<protein>
    <recommendedName>
        <fullName evidence="2">PAS domain-containing protein</fullName>
    </recommendedName>
</protein>
<reference evidence="3 4" key="1">
    <citation type="journal article" date="2019" name="Sci. Rep.">
        <title>Nanopore sequencing improves the draft genome of the human pathogenic amoeba Naegleria fowleri.</title>
        <authorList>
            <person name="Liechti N."/>
            <person name="Schurch N."/>
            <person name="Bruggmann R."/>
            <person name="Wittwer M."/>
        </authorList>
    </citation>
    <scope>NUCLEOTIDE SEQUENCE [LARGE SCALE GENOMIC DNA]</scope>
    <source>
        <strain evidence="3 4">ATCC 30894</strain>
    </source>
</reference>
<feature type="transmembrane region" description="Helical" evidence="1">
    <location>
        <begin position="696"/>
        <end position="723"/>
    </location>
</feature>
<dbReference type="OMA" id="RICENYS"/>
<keyword evidence="4" id="KW-1185">Reference proteome</keyword>
<name>A0A6A5BIZ8_NAEFO</name>
<feature type="transmembrane region" description="Helical" evidence="1">
    <location>
        <begin position="351"/>
        <end position="371"/>
    </location>
</feature>
<organism evidence="3 4">
    <name type="scientific">Naegleria fowleri</name>
    <name type="common">Brain eating amoeba</name>
    <dbReference type="NCBI Taxonomy" id="5763"/>
    <lineage>
        <taxon>Eukaryota</taxon>
        <taxon>Discoba</taxon>
        <taxon>Heterolobosea</taxon>
        <taxon>Tetramitia</taxon>
        <taxon>Eutetramitia</taxon>
        <taxon>Vahlkampfiidae</taxon>
        <taxon>Naegleria</taxon>
    </lineage>
</organism>
<feature type="transmembrane region" description="Helical" evidence="1">
    <location>
        <begin position="878"/>
        <end position="906"/>
    </location>
</feature>
<sequence>MTEPEDHNHHHSSGASLANHEKSVFSTITHSQHHHVPTTRKINPSSFSLSGSLTAAHPKANVYKKRFASNAVVPITSDSSFEGAAHDHSNPFKEGNAGNEAATTTLQQHSFLEEKTQQFFMFINALKLERSIHPLLCLSIHLMMIYQTLSLGVSIDYGWGEYGRNIIHALVTPRTFGFQFLPYYGFVALFAIMCLVECLGVIIIFFTYRSLIYGSKYWKKIRTAGRSVFAIMTFLSLPMTFALMQGFWDCDYSKTVELQKGVQTFVLSHFPTEACWGTMNAIFSILSLVLVFIQVLITMGTVLIFCDTFMTSKAKFLLFDPFLISYVIGSNQIYLIISIATPKFVSFLRPIYYAIFSFGFIILLFWNLPFVKRRANSVYGGVGFARVGIAVASLIASLVNLKDEWDIGLGLAFGPPVLALIGFLIGFFVTDFYTKHLFKRGLEIVKRALTHDESIHYQELKYVCAFLQFSMKGTDENKRLMSDFIELAQYSDRLNAHMLVLFALFLKDISRPAHFFASLQLLRRAENQSSSVFMKYNIFIRMRECEKSLSNGRSNSASEIILEGVRLKMQKLRYLIIQFWKNLLASKDVNDVVQDIQSLSSDCDIAFNNLILEQEDDPFFQKLYTEYQEEFSFNIISNIFGTKDVQNGAKEYESNLLDVPNLDDNFESASQIEDETVDKQQEIVSNAINKQEVNRILFYVLVSFGVVSAAFVIVLMSITLPLLTYYTDLELMGASAPLPSLPYSTIVNIESRNFKLSNASDSETYSSLDFGIAQIENIELIFDHGVSDEEVVILFNSNDKKFVFDESTQLMQNSSNSWLVKKMKQIIYTRINNFSLLAPTDNYFEFLKANVEFFTHCFLSFFSDSNTIQTTKNEQSQISFVIVSAAIFCVYIVYVITFFIFAFIFIRQRKLIIQLFKRIPKDEMKQIISNLEKQSITKCVSHDKLTSASRSFIVVAIISFLATCCALSLTMVDGIYGFKSYYVGLQKLQLATKTMLLSQALRYQLWNQLQLEKNFTQGEDSYDSVVSTLGEFDRVWSSFRYGSALDGYQSMIDYSSTMKDLILKKNNISCDEYSCLSIDDQVAKFRSNILLYKDVSHQNITLSNIDYYTFLRQDSFELVMSISNITQLLILSIESSRSLMTIIVVVVCCPTLIIASFVIFTNVSTMQEENFRLRKLFNYVQWECLDADEDIRNYIFFYFLSSGGGRAKVKQKISKERAVLEAAVTCAAICSAGGTIDIFNSSSEKLFGYRGDQIIGFHLSKLFDRESGSQLEPILAKMAFSNVSYAETIELTGQRKNQSTFPLELRISVGVLDGRNIISCYMRDITEYKKQTKELAEEKKEKVSHHHEL</sequence>
<feature type="domain" description="PAS" evidence="2">
    <location>
        <begin position="1228"/>
        <end position="1327"/>
    </location>
</feature>
<feature type="transmembrane region" description="Helical" evidence="1">
    <location>
        <begin position="378"/>
        <end position="401"/>
    </location>
</feature>
<dbReference type="Proteomes" id="UP000444721">
    <property type="component" value="Unassembled WGS sequence"/>
</dbReference>
<dbReference type="InterPro" id="IPR035965">
    <property type="entry name" value="PAS-like_dom_sf"/>
</dbReference>
<feature type="transmembrane region" description="Helical" evidence="1">
    <location>
        <begin position="407"/>
        <end position="430"/>
    </location>
</feature>
<evidence type="ECO:0000313" key="3">
    <source>
        <dbReference type="EMBL" id="KAF0973019.1"/>
    </source>
</evidence>
<keyword evidence="1" id="KW-0472">Membrane</keyword>
<gene>
    <name evidence="3" type="ORF">FDP41_008683</name>
</gene>